<evidence type="ECO:0000256" key="3">
    <source>
        <dbReference type="ARBA" id="ARBA00022475"/>
    </source>
</evidence>
<feature type="transmembrane region" description="Helical" evidence="9">
    <location>
        <begin position="321"/>
        <end position="340"/>
    </location>
</feature>
<dbReference type="AlphaFoldDB" id="A0A383RX25"/>
<sequence length="441" mass="46832">MTTLHSDTPVAHGTPRPDSAAVGTGRATVACALGNALEMYDFTIYSFFAVVIAKNFFPAQSPLASLLMSLTAFGVGFLMRPVGAMVIGRLADRKGRKAALTLTIFLMTLGTALIAFAPTYQQAGVFGTVLLVIGRLTQGFSAGGEIGTASVLLMESTSPAKRCASVSWQAASQGYAALVGAGLGLLLSSVMSTPDLEDWGWRIPFIIGLLIGPVGLYIRRCIPETLEQPTSERERVSPSIAKPHWRTVIDLRNTLLATGLMASATIGMYLFIFYMPSYLVSTLQYPQRSAMAIACVAAACLAIITPLAGRYADRHGLRKKLLAWTISLPVIAAWPALWLLSHSTDLYAAMLIVALLVLPGCIGSGAFFAMIMEGFAKPQRALGTSVSYSFGVTLFGGFSPLIATWLTASLDDPLAPAYYLLAGGVISLVCLKLFPENTGRA</sequence>
<evidence type="ECO:0000313" key="11">
    <source>
        <dbReference type="EMBL" id="SYX90991.1"/>
    </source>
</evidence>
<feature type="transmembrane region" description="Helical" evidence="9">
    <location>
        <begin position="255"/>
        <end position="277"/>
    </location>
</feature>
<evidence type="ECO:0000313" key="12">
    <source>
        <dbReference type="Proteomes" id="UP000263595"/>
    </source>
</evidence>
<feature type="domain" description="Major facilitator superfamily (MFS) profile" evidence="10">
    <location>
        <begin position="27"/>
        <end position="439"/>
    </location>
</feature>
<accession>A0A383RX25</accession>
<evidence type="ECO:0000256" key="5">
    <source>
        <dbReference type="ARBA" id="ARBA00022847"/>
    </source>
</evidence>
<feature type="region of interest" description="Disordered" evidence="8">
    <location>
        <begin position="1"/>
        <end position="22"/>
    </location>
</feature>
<evidence type="ECO:0000256" key="4">
    <source>
        <dbReference type="ARBA" id="ARBA00022692"/>
    </source>
</evidence>
<feature type="transmembrane region" description="Helical" evidence="9">
    <location>
        <begin position="381"/>
        <end position="405"/>
    </location>
</feature>
<protein>
    <submittedName>
        <fullName evidence="11">Citrate-proton symporter</fullName>
    </submittedName>
</protein>
<keyword evidence="12" id="KW-1185">Reference proteome</keyword>
<feature type="transmembrane region" description="Helical" evidence="9">
    <location>
        <begin position="417"/>
        <end position="434"/>
    </location>
</feature>
<feature type="transmembrane region" description="Helical" evidence="9">
    <location>
        <begin position="199"/>
        <end position="218"/>
    </location>
</feature>
<evidence type="ECO:0000256" key="6">
    <source>
        <dbReference type="ARBA" id="ARBA00022989"/>
    </source>
</evidence>
<evidence type="ECO:0000256" key="8">
    <source>
        <dbReference type="SAM" id="MobiDB-lite"/>
    </source>
</evidence>
<evidence type="ECO:0000256" key="2">
    <source>
        <dbReference type="ARBA" id="ARBA00022448"/>
    </source>
</evidence>
<keyword evidence="2" id="KW-0813">Transport</keyword>
<dbReference type="Pfam" id="PF07690">
    <property type="entry name" value="MFS_1"/>
    <property type="match status" value="1"/>
</dbReference>
<feature type="transmembrane region" description="Helical" evidence="9">
    <location>
        <begin position="129"/>
        <end position="154"/>
    </location>
</feature>
<keyword evidence="5" id="KW-0769">Symport</keyword>
<feature type="transmembrane region" description="Helical" evidence="9">
    <location>
        <begin position="289"/>
        <end position="309"/>
    </location>
</feature>
<feature type="transmembrane region" description="Helical" evidence="9">
    <location>
        <begin position="346"/>
        <end position="369"/>
    </location>
</feature>
<dbReference type="InterPro" id="IPR036259">
    <property type="entry name" value="MFS_trans_sf"/>
</dbReference>
<reference evidence="12" key="1">
    <citation type="submission" date="2018-08" db="EMBL/GenBank/DDBJ databases">
        <authorList>
            <person name="Blom J."/>
        </authorList>
    </citation>
    <scope>NUCLEOTIDE SEQUENCE [LARGE SCALE GENOMIC DNA]</scope>
    <source>
        <strain evidence="12">CCOS 865</strain>
    </source>
</reference>
<feature type="transmembrane region" description="Helical" evidence="9">
    <location>
        <begin position="63"/>
        <end position="87"/>
    </location>
</feature>
<keyword evidence="3" id="KW-1003">Cell membrane</keyword>
<dbReference type="OrthoDB" id="3690818at2"/>
<keyword evidence="4 9" id="KW-0812">Transmembrane</keyword>
<dbReference type="InterPro" id="IPR011701">
    <property type="entry name" value="MFS"/>
</dbReference>
<comment type="subcellular location">
    <subcellularLocation>
        <location evidence="1">Cell membrane</location>
        <topology evidence="1">Multi-pass membrane protein</topology>
    </subcellularLocation>
</comment>
<dbReference type="PANTHER" id="PTHR43528:SF3">
    <property type="entry name" value="CITRATE-PROTON SYMPORTER"/>
    <property type="match status" value="1"/>
</dbReference>
<dbReference type="Proteomes" id="UP000263595">
    <property type="component" value="Unassembled WGS sequence"/>
</dbReference>
<dbReference type="InterPro" id="IPR051084">
    <property type="entry name" value="H+-coupled_symporters"/>
</dbReference>
<evidence type="ECO:0000256" key="9">
    <source>
        <dbReference type="SAM" id="Phobius"/>
    </source>
</evidence>
<dbReference type="Gene3D" id="1.20.1250.20">
    <property type="entry name" value="MFS general substrate transporter like domains"/>
    <property type="match status" value="2"/>
</dbReference>
<dbReference type="FunFam" id="1.20.1250.20:FF:000001">
    <property type="entry name" value="Dicarboxylate MFS transporter"/>
    <property type="match status" value="1"/>
</dbReference>
<dbReference type="EMBL" id="UNOZ01000023">
    <property type="protein sequence ID" value="SYX90991.1"/>
    <property type="molecule type" value="Genomic_DNA"/>
</dbReference>
<evidence type="ECO:0000259" key="10">
    <source>
        <dbReference type="PROSITE" id="PS50850"/>
    </source>
</evidence>
<dbReference type="RefSeq" id="WP_119142734.1">
    <property type="nucleotide sequence ID" value="NZ_CBCSFL010000054.1"/>
</dbReference>
<keyword evidence="6 9" id="KW-1133">Transmembrane helix</keyword>
<feature type="transmembrane region" description="Helical" evidence="9">
    <location>
        <begin position="175"/>
        <end position="193"/>
    </location>
</feature>
<keyword evidence="7 9" id="KW-0472">Membrane</keyword>
<evidence type="ECO:0000256" key="7">
    <source>
        <dbReference type="ARBA" id="ARBA00023136"/>
    </source>
</evidence>
<dbReference type="GO" id="GO:0015293">
    <property type="term" value="F:symporter activity"/>
    <property type="evidence" value="ECO:0007669"/>
    <property type="project" value="UniProtKB-KW"/>
</dbReference>
<dbReference type="SUPFAM" id="SSF103473">
    <property type="entry name" value="MFS general substrate transporter"/>
    <property type="match status" value="1"/>
</dbReference>
<proteinExistence type="predicted"/>
<organism evidence="11 12">
    <name type="scientific">Pseudomonas reidholzensis</name>
    <dbReference type="NCBI Taxonomy" id="1785162"/>
    <lineage>
        <taxon>Bacteria</taxon>
        <taxon>Pseudomonadati</taxon>
        <taxon>Pseudomonadota</taxon>
        <taxon>Gammaproteobacteria</taxon>
        <taxon>Pseudomonadales</taxon>
        <taxon>Pseudomonadaceae</taxon>
        <taxon>Pseudomonas</taxon>
    </lineage>
</organism>
<evidence type="ECO:0000256" key="1">
    <source>
        <dbReference type="ARBA" id="ARBA00004651"/>
    </source>
</evidence>
<name>A0A383RX25_9PSED</name>
<dbReference type="InterPro" id="IPR020846">
    <property type="entry name" value="MFS_dom"/>
</dbReference>
<gene>
    <name evidence="11" type="primary">citH</name>
    <name evidence="11" type="ORF">CCOS865_03260</name>
</gene>
<dbReference type="PANTHER" id="PTHR43528">
    <property type="entry name" value="ALPHA-KETOGLUTARATE PERMEASE"/>
    <property type="match status" value="1"/>
</dbReference>
<dbReference type="GO" id="GO:0005886">
    <property type="term" value="C:plasma membrane"/>
    <property type="evidence" value="ECO:0007669"/>
    <property type="project" value="UniProtKB-SubCell"/>
</dbReference>
<feature type="transmembrane region" description="Helical" evidence="9">
    <location>
        <begin position="99"/>
        <end position="117"/>
    </location>
</feature>
<dbReference type="PROSITE" id="PS50850">
    <property type="entry name" value="MFS"/>
    <property type="match status" value="1"/>
</dbReference>